<feature type="compositionally biased region" description="Polar residues" evidence="1">
    <location>
        <begin position="1"/>
        <end position="32"/>
    </location>
</feature>
<organism evidence="2 3">
    <name type="scientific">Myotis myotis</name>
    <name type="common">Greater mouse-eared bat</name>
    <name type="synonym">Vespertilio myotis</name>
    <dbReference type="NCBI Taxonomy" id="51298"/>
    <lineage>
        <taxon>Eukaryota</taxon>
        <taxon>Metazoa</taxon>
        <taxon>Chordata</taxon>
        <taxon>Craniata</taxon>
        <taxon>Vertebrata</taxon>
        <taxon>Euteleostomi</taxon>
        <taxon>Mammalia</taxon>
        <taxon>Eutheria</taxon>
        <taxon>Laurasiatheria</taxon>
        <taxon>Chiroptera</taxon>
        <taxon>Yangochiroptera</taxon>
        <taxon>Vespertilionidae</taxon>
        <taxon>Myotis</taxon>
    </lineage>
</organism>
<evidence type="ECO:0000313" key="2">
    <source>
        <dbReference type="EMBL" id="KAF6360166.1"/>
    </source>
</evidence>
<feature type="region of interest" description="Disordered" evidence="1">
    <location>
        <begin position="1"/>
        <end position="88"/>
    </location>
</feature>
<reference evidence="2 3" key="1">
    <citation type="journal article" date="2020" name="Nature">
        <title>Six reference-quality genomes reveal evolution of bat adaptations.</title>
        <authorList>
            <person name="Jebb D."/>
            <person name="Huang Z."/>
            <person name="Pippel M."/>
            <person name="Hughes G.M."/>
            <person name="Lavrichenko K."/>
            <person name="Devanna P."/>
            <person name="Winkler S."/>
            <person name="Jermiin L.S."/>
            <person name="Skirmuntt E.C."/>
            <person name="Katzourakis A."/>
            <person name="Burkitt-Gray L."/>
            <person name="Ray D.A."/>
            <person name="Sullivan K.A.M."/>
            <person name="Roscito J.G."/>
            <person name="Kirilenko B.M."/>
            <person name="Davalos L.M."/>
            <person name="Corthals A.P."/>
            <person name="Power M.L."/>
            <person name="Jones G."/>
            <person name="Ransome R.D."/>
            <person name="Dechmann D.K.N."/>
            <person name="Locatelli A.G."/>
            <person name="Puechmaille S.J."/>
            <person name="Fedrigo O."/>
            <person name="Jarvis E.D."/>
            <person name="Hiller M."/>
            <person name="Vernes S.C."/>
            <person name="Myers E.W."/>
            <person name="Teeling E.C."/>
        </authorList>
    </citation>
    <scope>NUCLEOTIDE SEQUENCE [LARGE SCALE GENOMIC DNA]</scope>
    <source>
        <strain evidence="2">MMyoMyo1</strain>
        <tissue evidence="2">Flight muscle</tissue>
    </source>
</reference>
<dbReference type="EMBL" id="JABWUV010000004">
    <property type="protein sequence ID" value="KAF6360166.1"/>
    <property type="molecule type" value="Genomic_DNA"/>
</dbReference>
<gene>
    <name evidence="2" type="ORF">mMyoMyo1_011119</name>
</gene>
<protein>
    <submittedName>
        <fullName evidence="2">Uncharacterized protein</fullName>
    </submittedName>
</protein>
<keyword evidence="3" id="KW-1185">Reference proteome</keyword>
<name>A0A7J7YEW1_MYOMY</name>
<dbReference type="Proteomes" id="UP000527355">
    <property type="component" value="Unassembled WGS sequence"/>
</dbReference>
<evidence type="ECO:0000313" key="3">
    <source>
        <dbReference type="Proteomes" id="UP000527355"/>
    </source>
</evidence>
<sequence length="173" mass="18574">MSGSCTQPAHCTSPRSSNGASIFPSSKQQQPHDQPDKSYEQQLGDQPNHIRGAAVLQAARPHLRSSSSPPRTKEQQPHEQTAHIRGAAALCSTHWSEEESHTACTCPTSSSQVSGLSWSKEEQPCMQLTPIQRAAALQSTCPCPRNSSPTSNTPHQRNNSSVQPTPIQGTAST</sequence>
<accession>A0A7J7YEW1</accession>
<evidence type="ECO:0000256" key="1">
    <source>
        <dbReference type="SAM" id="MobiDB-lite"/>
    </source>
</evidence>
<comment type="caution">
    <text evidence="2">The sequence shown here is derived from an EMBL/GenBank/DDBJ whole genome shotgun (WGS) entry which is preliminary data.</text>
</comment>
<feature type="region of interest" description="Disordered" evidence="1">
    <location>
        <begin position="139"/>
        <end position="173"/>
    </location>
</feature>
<proteinExistence type="predicted"/>
<feature type="compositionally biased region" description="Basic and acidic residues" evidence="1">
    <location>
        <begin position="71"/>
        <end position="82"/>
    </location>
</feature>
<dbReference type="AlphaFoldDB" id="A0A7J7YEW1"/>